<dbReference type="AlphaFoldDB" id="A0A6M1T299"/>
<proteinExistence type="predicted"/>
<dbReference type="EMBL" id="JAALLS010000007">
    <property type="protein sequence ID" value="NGP88137.1"/>
    <property type="molecule type" value="Genomic_DNA"/>
</dbReference>
<dbReference type="RefSeq" id="WP_165267555.1">
    <property type="nucleotide sequence ID" value="NZ_JAALLS010000007.1"/>
</dbReference>
<organism evidence="1 2">
    <name type="scientific">Fodinibius halophilus</name>
    <dbReference type="NCBI Taxonomy" id="1736908"/>
    <lineage>
        <taxon>Bacteria</taxon>
        <taxon>Pseudomonadati</taxon>
        <taxon>Balneolota</taxon>
        <taxon>Balneolia</taxon>
        <taxon>Balneolales</taxon>
        <taxon>Balneolaceae</taxon>
        <taxon>Fodinibius</taxon>
    </lineage>
</organism>
<dbReference type="Proteomes" id="UP000479132">
    <property type="component" value="Unassembled WGS sequence"/>
</dbReference>
<evidence type="ECO:0000313" key="2">
    <source>
        <dbReference type="Proteomes" id="UP000479132"/>
    </source>
</evidence>
<keyword evidence="2" id="KW-1185">Reference proteome</keyword>
<evidence type="ECO:0000313" key="1">
    <source>
        <dbReference type="EMBL" id="NGP88137.1"/>
    </source>
</evidence>
<accession>A0A6M1T299</accession>
<name>A0A6M1T299_9BACT</name>
<gene>
    <name evidence="1" type="ORF">G3569_07210</name>
</gene>
<protein>
    <submittedName>
        <fullName evidence="1">Uncharacterized protein</fullName>
    </submittedName>
</protein>
<sequence length="52" mass="5861">MLREPLKGDPSATLGMTLLLNGVKRGLGESLGKEGRFFKKYVDRNVILIHYQ</sequence>
<reference evidence="1 2" key="1">
    <citation type="submission" date="2020-02" db="EMBL/GenBank/DDBJ databases">
        <title>Aliifodinibius halophilus 2W32, complete genome.</title>
        <authorList>
            <person name="Li Y."/>
            <person name="Wu S."/>
        </authorList>
    </citation>
    <scope>NUCLEOTIDE SEQUENCE [LARGE SCALE GENOMIC DNA]</scope>
    <source>
        <strain evidence="1 2">2W32</strain>
    </source>
</reference>
<comment type="caution">
    <text evidence="1">The sequence shown here is derived from an EMBL/GenBank/DDBJ whole genome shotgun (WGS) entry which is preliminary data.</text>
</comment>